<proteinExistence type="inferred from homology"/>
<dbReference type="PANTHER" id="PTHR42760:SF40">
    <property type="entry name" value="3-OXOACYL-[ACYL-CARRIER-PROTEIN] REDUCTASE, CHLOROPLASTIC"/>
    <property type="match status" value="1"/>
</dbReference>
<sequence length="261" mass="26736">MDLALAGRRAVVTGASKGIGLAITRALAVEGAAVVAGSLSGSAELDELAEQHDVRSVRVDLSTPEGPAELVEAATRDGDALDVLVNNVGAVRPRLDGFVAITDAEWEQTFTLNFLAAMRTMRAAVPHLTGRPGASIVTVSSVNAFLPDPGVVDYSAAKGALTNLCKSLSKELGPDIRVNTVSPGPVRTDLWLGDLGVAATVAHGSGADASDVVRQQEAAAPSGRFTFPEEVADLVVFLASDRAANITGSDVVIDGGLVTTL</sequence>
<evidence type="ECO:0000256" key="2">
    <source>
        <dbReference type="ARBA" id="ARBA00023002"/>
    </source>
</evidence>
<dbReference type="PRINTS" id="PR00081">
    <property type="entry name" value="GDHRDH"/>
</dbReference>
<dbReference type="Gene3D" id="3.40.50.720">
    <property type="entry name" value="NAD(P)-binding Rossmann-like Domain"/>
    <property type="match status" value="1"/>
</dbReference>
<dbReference type="AlphaFoldDB" id="A0A6G6W8I6"/>
<keyword evidence="2" id="KW-0560">Oxidoreductase</keyword>
<organism evidence="4 5">
    <name type="scientific">Nocardioides anomalus</name>
    <dbReference type="NCBI Taxonomy" id="2712223"/>
    <lineage>
        <taxon>Bacteria</taxon>
        <taxon>Bacillati</taxon>
        <taxon>Actinomycetota</taxon>
        <taxon>Actinomycetes</taxon>
        <taxon>Propionibacteriales</taxon>
        <taxon>Nocardioidaceae</taxon>
        <taxon>Nocardioides</taxon>
    </lineage>
</organism>
<dbReference type="RefSeq" id="WP_165228207.1">
    <property type="nucleotide sequence ID" value="NZ_CP049257.1"/>
</dbReference>
<dbReference type="SMART" id="SM00822">
    <property type="entry name" value="PKS_KR"/>
    <property type="match status" value="1"/>
</dbReference>
<dbReference type="GO" id="GO:0030497">
    <property type="term" value="P:fatty acid elongation"/>
    <property type="evidence" value="ECO:0007669"/>
    <property type="project" value="TreeGrafter"/>
</dbReference>
<dbReference type="Pfam" id="PF13561">
    <property type="entry name" value="adh_short_C2"/>
    <property type="match status" value="1"/>
</dbReference>
<feature type="domain" description="Ketoreductase" evidence="3">
    <location>
        <begin position="8"/>
        <end position="194"/>
    </location>
</feature>
<dbReference type="FunFam" id="3.40.50.720:FF:000084">
    <property type="entry name" value="Short-chain dehydrogenase reductase"/>
    <property type="match status" value="1"/>
</dbReference>
<evidence type="ECO:0000259" key="3">
    <source>
        <dbReference type="SMART" id="SM00822"/>
    </source>
</evidence>
<protein>
    <submittedName>
        <fullName evidence="4">SDR family oxidoreductase</fullName>
    </submittedName>
</protein>
<dbReference type="Proteomes" id="UP000502996">
    <property type="component" value="Chromosome"/>
</dbReference>
<dbReference type="PANTHER" id="PTHR42760">
    <property type="entry name" value="SHORT-CHAIN DEHYDROGENASES/REDUCTASES FAMILY MEMBER"/>
    <property type="match status" value="1"/>
</dbReference>
<dbReference type="SUPFAM" id="SSF51735">
    <property type="entry name" value="NAD(P)-binding Rossmann-fold domains"/>
    <property type="match status" value="1"/>
</dbReference>
<keyword evidence="5" id="KW-1185">Reference proteome</keyword>
<comment type="similarity">
    <text evidence="1">Belongs to the short-chain dehydrogenases/reductases (SDR) family.</text>
</comment>
<dbReference type="CDD" id="cd05233">
    <property type="entry name" value="SDR_c"/>
    <property type="match status" value="1"/>
</dbReference>
<evidence type="ECO:0000313" key="5">
    <source>
        <dbReference type="Proteomes" id="UP000502996"/>
    </source>
</evidence>
<dbReference type="InterPro" id="IPR036291">
    <property type="entry name" value="NAD(P)-bd_dom_sf"/>
</dbReference>
<dbReference type="GO" id="GO:0016616">
    <property type="term" value="F:oxidoreductase activity, acting on the CH-OH group of donors, NAD or NADP as acceptor"/>
    <property type="evidence" value="ECO:0007669"/>
    <property type="project" value="UniProtKB-ARBA"/>
</dbReference>
<evidence type="ECO:0000256" key="1">
    <source>
        <dbReference type="ARBA" id="ARBA00006484"/>
    </source>
</evidence>
<reference evidence="4 5" key="1">
    <citation type="submission" date="2020-02" db="EMBL/GenBank/DDBJ databases">
        <title>Full genome sequence of Nocardioides sp. R-3366.</title>
        <authorList>
            <person name="Im W.-T."/>
        </authorList>
    </citation>
    <scope>NUCLEOTIDE SEQUENCE [LARGE SCALE GENOMIC DNA]</scope>
    <source>
        <strain evidence="4 5">R-3366</strain>
    </source>
</reference>
<accession>A0A6G6W8I6</accession>
<evidence type="ECO:0000313" key="4">
    <source>
        <dbReference type="EMBL" id="QIG41661.1"/>
    </source>
</evidence>
<dbReference type="InterPro" id="IPR002347">
    <property type="entry name" value="SDR_fam"/>
</dbReference>
<dbReference type="EMBL" id="CP049257">
    <property type="protein sequence ID" value="QIG41661.1"/>
    <property type="molecule type" value="Genomic_DNA"/>
</dbReference>
<gene>
    <name evidence="4" type="ORF">G5V58_01735</name>
</gene>
<name>A0A6G6W8I6_9ACTN</name>
<dbReference type="PRINTS" id="PR00080">
    <property type="entry name" value="SDRFAMILY"/>
</dbReference>
<dbReference type="InterPro" id="IPR020904">
    <property type="entry name" value="Sc_DH/Rdtase_CS"/>
</dbReference>
<dbReference type="PROSITE" id="PS00061">
    <property type="entry name" value="ADH_SHORT"/>
    <property type="match status" value="1"/>
</dbReference>
<dbReference type="KEGG" id="nano:G5V58_01735"/>
<dbReference type="InterPro" id="IPR057326">
    <property type="entry name" value="KR_dom"/>
</dbReference>